<dbReference type="Pfam" id="PF03734">
    <property type="entry name" value="YkuD"/>
    <property type="match status" value="1"/>
</dbReference>
<organism evidence="3 4">
    <name type="scientific">Nocardioides panacis</name>
    <dbReference type="NCBI Taxonomy" id="2849501"/>
    <lineage>
        <taxon>Bacteria</taxon>
        <taxon>Bacillati</taxon>
        <taxon>Actinomycetota</taxon>
        <taxon>Actinomycetes</taxon>
        <taxon>Propionibacteriales</taxon>
        <taxon>Nocardioidaceae</taxon>
        <taxon>Nocardioides</taxon>
    </lineage>
</organism>
<dbReference type="Proteomes" id="UP000683575">
    <property type="component" value="Chromosome"/>
</dbReference>
<dbReference type="GO" id="GO:0071972">
    <property type="term" value="F:peptidoglycan L,D-transpeptidase activity"/>
    <property type="evidence" value="ECO:0007669"/>
    <property type="project" value="TreeGrafter"/>
</dbReference>
<dbReference type="KEGG" id="nps:KRR39_16710"/>
<gene>
    <name evidence="3" type="ORF">KRR39_16710</name>
</gene>
<dbReference type="Pfam" id="PF01471">
    <property type="entry name" value="PG_binding_1"/>
    <property type="match status" value="2"/>
</dbReference>
<dbReference type="InterPro" id="IPR002477">
    <property type="entry name" value="Peptidoglycan-bd-like"/>
</dbReference>
<protein>
    <submittedName>
        <fullName evidence="3">L,D-transpeptidase family protein</fullName>
    </submittedName>
</protein>
<evidence type="ECO:0000259" key="2">
    <source>
        <dbReference type="PROSITE" id="PS52029"/>
    </source>
</evidence>
<evidence type="ECO:0000313" key="4">
    <source>
        <dbReference type="Proteomes" id="UP000683575"/>
    </source>
</evidence>
<reference evidence="3" key="1">
    <citation type="submission" date="2021-06" db="EMBL/GenBank/DDBJ databases">
        <title>Complete genome sequence of Nocardioides sp. G188.</title>
        <authorList>
            <person name="Im W.-T."/>
        </authorList>
    </citation>
    <scope>NUCLEOTIDE SEQUENCE</scope>
    <source>
        <strain evidence="3">G188</strain>
    </source>
</reference>
<dbReference type="PANTHER" id="PTHR30582">
    <property type="entry name" value="L,D-TRANSPEPTIDASE"/>
    <property type="match status" value="1"/>
</dbReference>
<dbReference type="GO" id="GO:0071555">
    <property type="term" value="P:cell wall organization"/>
    <property type="evidence" value="ECO:0007669"/>
    <property type="project" value="UniProtKB-UniRule"/>
</dbReference>
<keyword evidence="1" id="KW-0573">Peptidoglycan synthesis</keyword>
<dbReference type="PANTHER" id="PTHR30582:SF33">
    <property type="entry name" value="EXPORTED PROTEIN"/>
    <property type="match status" value="1"/>
</dbReference>
<dbReference type="GO" id="GO:0005576">
    <property type="term" value="C:extracellular region"/>
    <property type="evidence" value="ECO:0007669"/>
    <property type="project" value="TreeGrafter"/>
</dbReference>
<feature type="active site" description="Proton donor/acceptor" evidence="1">
    <location>
        <position position="221"/>
    </location>
</feature>
<dbReference type="AlphaFoldDB" id="A0A975Y2J6"/>
<keyword evidence="1" id="KW-0133">Cell shape</keyword>
<dbReference type="CDD" id="cd16913">
    <property type="entry name" value="YkuD_like"/>
    <property type="match status" value="1"/>
</dbReference>
<sequence>MTGRYDRVTRVGVRGFQAKRGFAATGTVDPRTWRRLVRMTRTPSQDELFNRAGPALFEKGDQGRAVRVVQARLRQLAWFFGDVSDRYGDRTVAAVRGFQAKRHVPVTGKVDRRTLDLLVQMTSTPTADQLANRKPDPADGARLDARCRSGRALCIDKTSDSLRWVVDGRVRTSLDVRFGAEYTPTREGLFSVYWKDRDHVSDLYGSAMPFSMFFSRGQAVHYSSDFAARGYAGASHGCVNVRDYSALASLFDQVRTGDKVVVYRS</sequence>
<evidence type="ECO:0000256" key="1">
    <source>
        <dbReference type="PROSITE-ProRule" id="PRU01373"/>
    </source>
</evidence>
<dbReference type="InterPro" id="IPR050979">
    <property type="entry name" value="LD-transpeptidase"/>
</dbReference>
<dbReference type="InterPro" id="IPR005490">
    <property type="entry name" value="LD_TPept_cat_dom"/>
</dbReference>
<keyword evidence="4" id="KW-1185">Reference proteome</keyword>
<evidence type="ECO:0000313" key="3">
    <source>
        <dbReference type="EMBL" id="QWZ10626.1"/>
    </source>
</evidence>
<dbReference type="EMBL" id="CP077062">
    <property type="protein sequence ID" value="QWZ10626.1"/>
    <property type="molecule type" value="Genomic_DNA"/>
</dbReference>
<comment type="pathway">
    <text evidence="1">Cell wall biogenesis; peptidoglycan biosynthesis.</text>
</comment>
<accession>A0A975Y2J6</accession>
<feature type="active site" description="Nucleophile" evidence="1">
    <location>
        <position position="238"/>
    </location>
</feature>
<proteinExistence type="predicted"/>
<dbReference type="GO" id="GO:0016740">
    <property type="term" value="F:transferase activity"/>
    <property type="evidence" value="ECO:0007669"/>
    <property type="project" value="InterPro"/>
</dbReference>
<dbReference type="GO" id="GO:0008360">
    <property type="term" value="P:regulation of cell shape"/>
    <property type="evidence" value="ECO:0007669"/>
    <property type="project" value="UniProtKB-UniRule"/>
</dbReference>
<dbReference type="GO" id="GO:0018104">
    <property type="term" value="P:peptidoglycan-protein cross-linking"/>
    <property type="evidence" value="ECO:0007669"/>
    <property type="project" value="TreeGrafter"/>
</dbReference>
<keyword evidence="1" id="KW-0961">Cell wall biogenesis/degradation</keyword>
<feature type="domain" description="L,D-TPase catalytic" evidence="2">
    <location>
        <begin position="151"/>
        <end position="263"/>
    </location>
</feature>
<name>A0A975Y2J6_9ACTN</name>
<dbReference type="PROSITE" id="PS52029">
    <property type="entry name" value="LD_TPASE"/>
    <property type="match status" value="1"/>
</dbReference>